<dbReference type="SUPFAM" id="SSF57903">
    <property type="entry name" value="FYVE/PHD zinc finger"/>
    <property type="match status" value="1"/>
</dbReference>
<protein>
    <recommendedName>
        <fullName evidence="4">Zinc finger PHD-type domain-containing protein</fullName>
    </recommendedName>
</protein>
<evidence type="ECO:0000313" key="6">
    <source>
        <dbReference type="Proteomes" id="UP000324832"/>
    </source>
</evidence>
<dbReference type="SMART" id="SM00249">
    <property type="entry name" value="PHD"/>
    <property type="match status" value="1"/>
</dbReference>
<keyword evidence="3" id="KW-0862">Zinc</keyword>
<dbReference type="InterPro" id="IPR011011">
    <property type="entry name" value="Znf_FYVE_PHD"/>
</dbReference>
<evidence type="ECO:0000313" key="5">
    <source>
        <dbReference type="EMBL" id="VVC99251.1"/>
    </source>
</evidence>
<name>A0A5E4QNK9_9NEOP</name>
<sequence>MYTISAGIYAGPSQVVAGSFTSLVIASTSAADKPSPVSVAESTGSVTAGPMIPTSSRILQDMNINVPVSVLSPVPKGRKQEPRKKPSVLLLTSTPNIEETKAKSALLPPPKKKTRKVTKVLNFSSDSENDFSSLNAYTVTIDDDEDCPCIYCNDLFSRSKPKEVWLRCLNCKRWAHASCADVPKKTKRYTCELCMSSRCMQSTDFCS</sequence>
<dbReference type="InterPro" id="IPR001965">
    <property type="entry name" value="Znf_PHD"/>
</dbReference>
<dbReference type="Gene3D" id="3.30.40.10">
    <property type="entry name" value="Zinc/RING finger domain, C3HC4 (zinc finger)"/>
    <property type="match status" value="1"/>
</dbReference>
<keyword evidence="1" id="KW-0479">Metal-binding</keyword>
<feature type="domain" description="Zinc finger PHD-type" evidence="4">
    <location>
        <begin position="148"/>
        <end position="195"/>
    </location>
</feature>
<evidence type="ECO:0000256" key="3">
    <source>
        <dbReference type="ARBA" id="ARBA00022833"/>
    </source>
</evidence>
<dbReference type="Proteomes" id="UP000324832">
    <property type="component" value="Unassembled WGS sequence"/>
</dbReference>
<evidence type="ECO:0000256" key="1">
    <source>
        <dbReference type="ARBA" id="ARBA00022723"/>
    </source>
</evidence>
<dbReference type="GO" id="GO:0008270">
    <property type="term" value="F:zinc ion binding"/>
    <property type="evidence" value="ECO:0007669"/>
    <property type="project" value="UniProtKB-KW"/>
</dbReference>
<proteinExistence type="predicted"/>
<keyword evidence="6" id="KW-1185">Reference proteome</keyword>
<keyword evidence="2" id="KW-0863">Zinc-finger</keyword>
<dbReference type="CDD" id="cd15489">
    <property type="entry name" value="PHD_SF"/>
    <property type="match status" value="1"/>
</dbReference>
<reference evidence="5 6" key="1">
    <citation type="submission" date="2017-07" db="EMBL/GenBank/DDBJ databases">
        <authorList>
            <person name="Talla V."/>
            <person name="Backstrom N."/>
        </authorList>
    </citation>
    <scope>NUCLEOTIDE SEQUENCE [LARGE SCALE GENOMIC DNA]</scope>
</reference>
<gene>
    <name evidence="5" type="ORF">LSINAPIS_LOCUS10162</name>
</gene>
<evidence type="ECO:0000259" key="4">
    <source>
        <dbReference type="SMART" id="SM00249"/>
    </source>
</evidence>
<organism evidence="5 6">
    <name type="scientific">Leptidea sinapis</name>
    <dbReference type="NCBI Taxonomy" id="189913"/>
    <lineage>
        <taxon>Eukaryota</taxon>
        <taxon>Metazoa</taxon>
        <taxon>Ecdysozoa</taxon>
        <taxon>Arthropoda</taxon>
        <taxon>Hexapoda</taxon>
        <taxon>Insecta</taxon>
        <taxon>Pterygota</taxon>
        <taxon>Neoptera</taxon>
        <taxon>Endopterygota</taxon>
        <taxon>Lepidoptera</taxon>
        <taxon>Glossata</taxon>
        <taxon>Ditrysia</taxon>
        <taxon>Papilionoidea</taxon>
        <taxon>Pieridae</taxon>
        <taxon>Dismorphiinae</taxon>
        <taxon>Leptidea</taxon>
    </lineage>
</organism>
<dbReference type="AlphaFoldDB" id="A0A5E4QNK9"/>
<evidence type="ECO:0000256" key="2">
    <source>
        <dbReference type="ARBA" id="ARBA00022771"/>
    </source>
</evidence>
<dbReference type="EMBL" id="FZQP02004020">
    <property type="protein sequence ID" value="VVC99251.1"/>
    <property type="molecule type" value="Genomic_DNA"/>
</dbReference>
<dbReference type="InterPro" id="IPR013083">
    <property type="entry name" value="Znf_RING/FYVE/PHD"/>
</dbReference>
<accession>A0A5E4QNK9</accession>